<feature type="binding site" evidence="7">
    <location>
        <begin position="35"/>
        <end position="36"/>
    </location>
    <ligand>
        <name>substrate</name>
    </ligand>
</feature>
<gene>
    <name evidence="7 8" type="primary">murI</name>
    <name evidence="8" type="ORF">IV454_15180</name>
</gene>
<dbReference type="NCBIfam" id="TIGR00067">
    <property type="entry name" value="glut_race"/>
    <property type="match status" value="1"/>
</dbReference>
<dbReference type="EMBL" id="CP065053">
    <property type="protein sequence ID" value="QPI53278.1"/>
    <property type="molecule type" value="Genomic_DNA"/>
</dbReference>
<dbReference type="PANTHER" id="PTHR21198:SF2">
    <property type="entry name" value="GLUTAMATE RACEMASE"/>
    <property type="match status" value="1"/>
</dbReference>
<feature type="active site" description="Proton donor/acceptor" evidence="7">
    <location>
        <position position="179"/>
    </location>
</feature>
<dbReference type="PANTHER" id="PTHR21198">
    <property type="entry name" value="GLUTAMATE RACEMASE"/>
    <property type="match status" value="1"/>
</dbReference>
<dbReference type="HAMAP" id="MF_00258">
    <property type="entry name" value="Glu_racemase"/>
    <property type="match status" value="1"/>
</dbReference>
<dbReference type="InterPro" id="IPR001920">
    <property type="entry name" value="Asp/Glu_race"/>
</dbReference>
<evidence type="ECO:0000256" key="4">
    <source>
        <dbReference type="ARBA" id="ARBA00022984"/>
    </source>
</evidence>
<comment type="function">
    <text evidence="7">Provides the (R)-glutamate required for cell wall biosynthesis.</text>
</comment>
<dbReference type="Proteomes" id="UP000662888">
    <property type="component" value="Chromosome"/>
</dbReference>
<evidence type="ECO:0000256" key="5">
    <source>
        <dbReference type="ARBA" id="ARBA00023235"/>
    </source>
</evidence>
<evidence type="ECO:0000313" key="8">
    <source>
        <dbReference type="EMBL" id="QPI53278.1"/>
    </source>
</evidence>
<feature type="active site" description="Proton donor/acceptor" evidence="7">
    <location>
        <position position="66"/>
    </location>
</feature>
<evidence type="ECO:0000256" key="3">
    <source>
        <dbReference type="ARBA" id="ARBA00022960"/>
    </source>
</evidence>
<dbReference type="InterPro" id="IPR015942">
    <property type="entry name" value="Asp/Glu/hydantoin_racemase"/>
</dbReference>
<comment type="catalytic activity">
    <reaction evidence="1 7">
        <text>L-glutamate = D-glutamate</text>
        <dbReference type="Rhea" id="RHEA:12813"/>
        <dbReference type="ChEBI" id="CHEBI:29985"/>
        <dbReference type="ChEBI" id="CHEBI:29986"/>
        <dbReference type="EC" id="5.1.1.3"/>
    </reaction>
</comment>
<evidence type="ECO:0000313" key="9">
    <source>
        <dbReference type="Proteomes" id="UP000662888"/>
    </source>
</evidence>
<dbReference type="GO" id="GO:0008881">
    <property type="term" value="F:glutamate racemase activity"/>
    <property type="evidence" value="ECO:0007669"/>
    <property type="project" value="UniProtKB-EC"/>
</dbReference>
<dbReference type="InterPro" id="IPR004391">
    <property type="entry name" value="Glu_race"/>
</dbReference>
<comment type="similarity">
    <text evidence="7">Belongs to the aspartate/glutamate racemases family.</text>
</comment>
<dbReference type="InterPro" id="IPR033134">
    <property type="entry name" value="Asp/Glu_racemase_AS_2"/>
</dbReference>
<dbReference type="InterPro" id="IPR018187">
    <property type="entry name" value="Asp/Glu_racemase_AS_1"/>
</dbReference>
<dbReference type="SUPFAM" id="SSF53681">
    <property type="entry name" value="Aspartate/glutamate racemase"/>
    <property type="match status" value="2"/>
</dbReference>
<dbReference type="PROSITE" id="PS00924">
    <property type="entry name" value="ASP_GLU_RACEMASE_2"/>
    <property type="match status" value="1"/>
</dbReference>
<accession>A0AA48WKD8</accession>
<organism evidence="8 9">
    <name type="scientific">Massilia antarctica</name>
    <dbReference type="NCBI Taxonomy" id="2765360"/>
    <lineage>
        <taxon>Bacteria</taxon>
        <taxon>Pseudomonadati</taxon>
        <taxon>Pseudomonadota</taxon>
        <taxon>Betaproteobacteria</taxon>
        <taxon>Burkholderiales</taxon>
        <taxon>Oxalobacteraceae</taxon>
        <taxon>Telluria group</taxon>
        <taxon>Massilia</taxon>
    </lineage>
</organism>
<keyword evidence="5 7" id="KW-0413">Isomerase</keyword>
<feature type="binding site" evidence="7">
    <location>
        <begin position="3"/>
        <end position="4"/>
    </location>
    <ligand>
        <name>substrate</name>
    </ligand>
</feature>
<dbReference type="PROSITE" id="PS00923">
    <property type="entry name" value="ASP_GLU_RACEMASE_1"/>
    <property type="match status" value="1"/>
</dbReference>
<evidence type="ECO:0000256" key="1">
    <source>
        <dbReference type="ARBA" id="ARBA00001602"/>
    </source>
</evidence>
<dbReference type="Pfam" id="PF01177">
    <property type="entry name" value="Asp_Glu_race"/>
    <property type="match status" value="1"/>
</dbReference>
<keyword evidence="6 7" id="KW-0961">Cell wall biogenesis/degradation</keyword>
<keyword evidence="9" id="KW-1185">Reference proteome</keyword>
<dbReference type="EC" id="5.1.1.3" evidence="2 7"/>
<sequence length="297" mass="30049">MFDSGVGGLSVLRHIRAQLPHEHLLYFADSGFAPYGDKPESVVAERSLAVAGFLVANGAKALVVACNTATVAAIKVLRAHYPDMPLVGVEPGLKPAAAATRNGKVGVLATKVTIAGAKFLLLRDQISAASTAQFLLQGCPGLVDQIELGDLGSAQIRTLLERYVVPLLDQGADTLVLGCTHYPFVLATLGQVIAAATSRDIVLIDTGDAVARQLARLLGAAGLLNQGNAAGAVPDLSRAAAGATGAESAAGSHVAVTAAGMGAAPTLQGYTSASATALSLAFANLLGIDAPVREVVI</sequence>
<evidence type="ECO:0000256" key="2">
    <source>
        <dbReference type="ARBA" id="ARBA00013090"/>
    </source>
</evidence>
<reference evidence="8 9" key="1">
    <citation type="submission" date="2020-11" db="EMBL/GenBank/DDBJ databases">
        <authorList>
            <person name="Sun Q."/>
        </authorList>
    </citation>
    <scope>NUCLEOTIDE SEQUENCE [LARGE SCALE GENOMIC DNA]</scope>
    <source>
        <strain evidence="8 9">P8398</strain>
    </source>
</reference>
<comment type="pathway">
    <text evidence="7">Cell wall biogenesis; peptidoglycan biosynthesis.</text>
</comment>
<protein>
    <recommendedName>
        <fullName evidence="2 7">Glutamate racemase</fullName>
        <ecNumber evidence="2 7">5.1.1.3</ecNumber>
    </recommendedName>
</protein>
<evidence type="ECO:0000256" key="7">
    <source>
        <dbReference type="HAMAP-Rule" id="MF_00258"/>
    </source>
</evidence>
<feature type="binding site" evidence="7">
    <location>
        <begin position="180"/>
        <end position="181"/>
    </location>
    <ligand>
        <name>substrate</name>
    </ligand>
</feature>
<keyword evidence="4 7" id="KW-0573">Peptidoglycan synthesis</keyword>
<feature type="binding site" evidence="7">
    <location>
        <begin position="67"/>
        <end position="68"/>
    </location>
    <ligand>
        <name>substrate</name>
    </ligand>
</feature>
<keyword evidence="3 7" id="KW-0133">Cell shape</keyword>
<proteinExistence type="inferred from homology"/>
<evidence type="ECO:0000256" key="6">
    <source>
        <dbReference type="ARBA" id="ARBA00023316"/>
    </source>
</evidence>
<dbReference type="Gene3D" id="3.40.50.1860">
    <property type="match status" value="2"/>
</dbReference>
<name>A0AA48WKD8_9BURK</name>